<dbReference type="Gene3D" id="3.40.50.12780">
    <property type="entry name" value="N-terminal domain of ligase-like"/>
    <property type="match status" value="1"/>
</dbReference>
<accession>A0A1C6RJ32</accession>
<dbReference type="InterPro" id="IPR042099">
    <property type="entry name" value="ANL_N_sf"/>
</dbReference>
<feature type="domain" description="AMP-binding enzyme C-terminal" evidence="2">
    <location>
        <begin position="426"/>
        <end position="497"/>
    </location>
</feature>
<dbReference type="InterPro" id="IPR000873">
    <property type="entry name" value="AMP-dep_synth/lig_dom"/>
</dbReference>
<dbReference type="InterPro" id="IPR045851">
    <property type="entry name" value="AMP-bd_C_sf"/>
</dbReference>
<keyword evidence="4" id="KW-1185">Reference proteome</keyword>
<dbReference type="EMBL" id="FMHU01000001">
    <property type="protein sequence ID" value="SCL17025.1"/>
    <property type="molecule type" value="Genomic_DNA"/>
</dbReference>
<reference evidence="4" key="1">
    <citation type="submission" date="2016-06" db="EMBL/GenBank/DDBJ databases">
        <authorList>
            <person name="Varghese N."/>
        </authorList>
    </citation>
    <scope>NUCLEOTIDE SEQUENCE [LARGE SCALE GENOMIC DNA]</scope>
    <source>
        <strain evidence="4">DSM 46123</strain>
    </source>
</reference>
<dbReference type="Gene3D" id="3.30.300.30">
    <property type="match status" value="1"/>
</dbReference>
<dbReference type="STRING" id="47866.GA0074694_1863"/>
<dbReference type="PANTHER" id="PTHR43767:SF1">
    <property type="entry name" value="NONRIBOSOMAL PEPTIDE SYNTHASE PES1 (EUROFUNG)-RELATED"/>
    <property type="match status" value="1"/>
</dbReference>
<evidence type="ECO:0000313" key="3">
    <source>
        <dbReference type="EMBL" id="SCL17025.1"/>
    </source>
</evidence>
<dbReference type="Proteomes" id="UP000198906">
    <property type="component" value="Unassembled WGS sequence"/>
</dbReference>
<keyword evidence="3" id="KW-0436">Ligase</keyword>
<dbReference type="InterPro" id="IPR020845">
    <property type="entry name" value="AMP-binding_CS"/>
</dbReference>
<dbReference type="SUPFAM" id="SSF56801">
    <property type="entry name" value="Acetyl-CoA synthetase-like"/>
    <property type="match status" value="1"/>
</dbReference>
<dbReference type="PROSITE" id="PS00455">
    <property type="entry name" value="AMP_BINDING"/>
    <property type="match status" value="1"/>
</dbReference>
<protein>
    <submittedName>
        <fullName evidence="3">Crotonobetaine/carnitine-CoA ligase</fullName>
    </submittedName>
</protein>
<proteinExistence type="predicted"/>
<dbReference type="Pfam" id="PF00501">
    <property type="entry name" value="AMP-binding"/>
    <property type="match status" value="1"/>
</dbReference>
<dbReference type="PANTHER" id="PTHR43767">
    <property type="entry name" value="LONG-CHAIN-FATTY-ACID--COA LIGASE"/>
    <property type="match status" value="1"/>
</dbReference>
<evidence type="ECO:0000259" key="1">
    <source>
        <dbReference type="Pfam" id="PF00501"/>
    </source>
</evidence>
<dbReference type="Pfam" id="PF13193">
    <property type="entry name" value="AMP-binding_C"/>
    <property type="match status" value="1"/>
</dbReference>
<dbReference type="InterPro" id="IPR025110">
    <property type="entry name" value="AMP-bd_C"/>
</dbReference>
<dbReference type="RefSeq" id="WP_091455446.1">
    <property type="nucleotide sequence ID" value="NZ_FMHU01000001.1"/>
</dbReference>
<feature type="domain" description="AMP-dependent synthetase/ligase" evidence="1">
    <location>
        <begin position="14"/>
        <end position="373"/>
    </location>
</feature>
<dbReference type="AlphaFoldDB" id="A0A1C6RJ32"/>
<dbReference type="GO" id="GO:0016878">
    <property type="term" value="F:acid-thiol ligase activity"/>
    <property type="evidence" value="ECO:0007669"/>
    <property type="project" value="UniProtKB-ARBA"/>
</dbReference>
<evidence type="ECO:0000313" key="4">
    <source>
        <dbReference type="Proteomes" id="UP000198906"/>
    </source>
</evidence>
<name>A0A1C6RJ32_9ACTN</name>
<evidence type="ECO:0000259" key="2">
    <source>
        <dbReference type="Pfam" id="PF13193"/>
    </source>
</evidence>
<dbReference type="InterPro" id="IPR050237">
    <property type="entry name" value="ATP-dep_AMP-bd_enzyme"/>
</dbReference>
<gene>
    <name evidence="3" type="ORF">GA0074694_1863</name>
</gene>
<organism evidence="3 4">
    <name type="scientific">Micromonospora inyonensis</name>
    <dbReference type="NCBI Taxonomy" id="47866"/>
    <lineage>
        <taxon>Bacteria</taxon>
        <taxon>Bacillati</taxon>
        <taxon>Actinomycetota</taxon>
        <taxon>Actinomycetes</taxon>
        <taxon>Micromonosporales</taxon>
        <taxon>Micromonosporaceae</taxon>
        <taxon>Micromonospora</taxon>
    </lineage>
</organism>
<sequence>MILTDYRAGHDLWQHRVAQTPDRVFLHHEGRRWTYADFDETKRKVAAGLAELGVGVGSPVLVGLSNRPEALFVHFALMQLGAIAIPLQSDLRFEELRHQINHSMAELLIADGALARTVLPELHHCPAVKQVVADVAGERHGLAVSELACLLRHDPLPGGPPEAYTEDSPALVLYTSGSSGRPKGVVLRAGSFASVGSGFAERFGITASDNFFLPLTMAHAIGALVAPAVAVTTGAAITVVDRFSPSTFWRQVAEAGGTCSILFPAHLNLLLGAEADAPAPGESPLRLVITHAWSERFAQRFGVELATVWGMTETGAMATGSEPGAARHRPAGFVGHPMSEVDVGVFDDHGTRLGTGEIGEIRLRHRHVMLGYLRDPAATEQVLVDGWVCSGDEGAVDDSGSVYFLGRTRSMIKRSGENISPDEVVDALMSHAAVVEAFAFGVPDEVRTEEVAALVVVRHPVSPAEILGTAADRIVARKLPRFMVITESALPRLGNGKLDRVAIVEGFNLDTAWDRLSSVSCSSS</sequence>